<evidence type="ECO:0000256" key="1">
    <source>
        <dbReference type="SAM" id="Phobius"/>
    </source>
</evidence>
<dbReference type="PANTHER" id="PTHR38588">
    <property type="entry name" value="BLL0334 PROTEIN"/>
    <property type="match status" value="1"/>
</dbReference>
<sequence length="192" mass="20284">MRISSACVVHAPVERSWEVFTDVESLVPCVPGVRLVGTDGERHLAEARIKVGPAVVACSGTVRLVEKDEEARRIVVEASGRARRGEGTAEAVVTAALRAHGDDTVVSVETELTLTGGLTRWNRSVIGEVADGLMDRCARRVEKRVVRDEAVSAPPGGDAAPDGPGVWAQRSWSAAAFLVVAAGMVLGYLLFG</sequence>
<name>A0ABU2M9G4_9ACTN</name>
<accession>A0ABU2M9G4</accession>
<dbReference type="Pfam" id="PF06240">
    <property type="entry name" value="COXG"/>
    <property type="match status" value="1"/>
</dbReference>
<dbReference type="PANTHER" id="PTHR38588:SF1">
    <property type="entry name" value="BLL0334 PROTEIN"/>
    <property type="match status" value="1"/>
</dbReference>
<keyword evidence="1" id="KW-1133">Transmembrane helix</keyword>
<dbReference type="Proteomes" id="UP001183390">
    <property type="component" value="Unassembled WGS sequence"/>
</dbReference>
<protein>
    <submittedName>
        <fullName evidence="2">SRPBCC family protein</fullName>
    </submittedName>
</protein>
<dbReference type="InterPro" id="IPR010419">
    <property type="entry name" value="CO_DH_gsu"/>
</dbReference>
<gene>
    <name evidence="2" type="ORF">RM479_09230</name>
</gene>
<dbReference type="Gene3D" id="3.30.530.20">
    <property type="match status" value="1"/>
</dbReference>
<evidence type="ECO:0000313" key="3">
    <source>
        <dbReference type="Proteomes" id="UP001183390"/>
    </source>
</evidence>
<feature type="transmembrane region" description="Helical" evidence="1">
    <location>
        <begin position="172"/>
        <end position="191"/>
    </location>
</feature>
<evidence type="ECO:0000313" key="2">
    <source>
        <dbReference type="EMBL" id="MDT0328596.1"/>
    </source>
</evidence>
<keyword evidence="1" id="KW-0812">Transmembrane</keyword>
<keyword evidence="3" id="KW-1185">Reference proteome</keyword>
<dbReference type="EMBL" id="JAVREP010000005">
    <property type="protein sequence ID" value="MDT0328596.1"/>
    <property type="molecule type" value="Genomic_DNA"/>
</dbReference>
<dbReference type="SUPFAM" id="SSF55961">
    <property type="entry name" value="Bet v1-like"/>
    <property type="match status" value="1"/>
</dbReference>
<dbReference type="RefSeq" id="WP_311511318.1">
    <property type="nucleotide sequence ID" value="NZ_JAVREP010000005.1"/>
</dbReference>
<proteinExistence type="predicted"/>
<comment type="caution">
    <text evidence="2">The sequence shown here is derived from an EMBL/GenBank/DDBJ whole genome shotgun (WGS) entry which is preliminary data.</text>
</comment>
<reference evidence="3" key="1">
    <citation type="submission" date="2023-07" db="EMBL/GenBank/DDBJ databases">
        <title>30 novel species of actinomycetes from the DSMZ collection.</title>
        <authorList>
            <person name="Nouioui I."/>
        </authorList>
    </citation>
    <scope>NUCLEOTIDE SEQUENCE [LARGE SCALE GENOMIC DNA]</scope>
    <source>
        <strain evidence="3">DSM 44743</strain>
    </source>
</reference>
<dbReference type="InterPro" id="IPR023393">
    <property type="entry name" value="START-like_dom_sf"/>
</dbReference>
<organism evidence="2 3">
    <name type="scientific">Nocardiopsis lambiniae</name>
    <dbReference type="NCBI Taxonomy" id="3075539"/>
    <lineage>
        <taxon>Bacteria</taxon>
        <taxon>Bacillati</taxon>
        <taxon>Actinomycetota</taxon>
        <taxon>Actinomycetes</taxon>
        <taxon>Streptosporangiales</taxon>
        <taxon>Nocardiopsidaceae</taxon>
        <taxon>Nocardiopsis</taxon>
    </lineage>
</organism>
<dbReference type="CDD" id="cd07823">
    <property type="entry name" value="SRPBCC_5"/>
    <property type="match status" value="1"/>
</dbReference>
<keyword evidence="1" id="KW-0472">Membrane</keyword>